<reference evidence="2" key="1">
    <citation type="journal article" date="2014" name="Front. Microbiol.">
        <title>High frequency of phylogenetically diverse reductive dehalogenase-homologous genes in deep subseafloor sedimentary metagenomes.</title>
        <authorList>
            <person name="Kawai M."/>
            <person name="Futagami T."/>
            <person name="Toyoda A."/>
            <person name="Takaki Y."/>
            <person name="Nishi S."/>
            <person name="Hori S."/>
            <person name="Arai W."/>
            <person name="Tsubouchi T."/>
            <person name="Morono Y."/>
            <person name="Uchiyama I."/>
            <person name="Ito T."/>
            <person name="Fujiyama A."/>
            <person name="Inagaki F."/>
            <person name="Takami H."/>
        </authorList>
    </citation>
    <scope>NUCLEOTIDE SEQUENCE</scope>
    <source>
        <strain evidence="2">Expedition CK06-06</strain>
    </source>
</reference>
<evidence type="ECO:0000313" key="2">
    <source>
        <dbReference type="EMBL" id="GAI92199.1"/>
    </source>
</evidence>
<name>X1UIK9_9ZZZZ</name>
<organism evidence="2">
    <name type="scientific">marine sediment metagenome</name>
    <dbReference type="NCBI Taxonomy" id="412755"/>
    <lineage>
        <taxon>unclassified sequences</taxon>
        <taxon>metagenomes</taxon>
        <taxon>ecological metagenomes</taxon>
    </lineage>
</organism>
<dbReference type="InterPro" id="IPR015943">
    <property type="entry name" value="WD40/YVTN_repeat-like_dom_sf"/>
</dbReference>
<dbReference type="Gene3D" id="2.130.10.10">
    <property type="entry name" value="YVTN repeat-like/Quinoprotein amine dehydrogenase"/>
    <property type="match status" value="1"/>
</dbReference>
<feature type="domain" description="Tip attachment protein J HDII-ins2" evidence="1">
    <location>
        <begin position="135"/>
        <end position="259"/>
    </location>
</feature>
<dbReference type="Pfam" id="PF24801">
    <property type="entry name" value="FNIII-A_GpJ"/>
    <property type="match status" value="1"/>
</dbReference>
<feature type="non-terminal residue" evidence="2">
    <location>
        <position position="291"/>
    </location>
</feature>
<sequence>LNCTSREDTTLSDLFFLADGTKMYFVGTYGKAAWQYDLNTAWNLSTAEYSKKTSVSHDENTPTGLAFSSDGTKIYVVGATADTVYQYPLGAAWDVSGQVYLNDQPLANFGSANVQERRGTMDQTCMTGFEKNKLEYSQNSELLYDEPQTFTTPNDFFDDIEYMVCFPNGLIKYHKDGDTDALHQDLKVRVRPVGGEWSDESPARFSAETNKPLFYNFKLSDYMTVNKGTQYQLEFTATTNSSNRYINGIWLRSIREVVDVAFTYPGKALVGIKAVATSQLSGRIDVKVIRE</sequence>
<dbReference type="InterPro" id="IPR053171">
    <property type="entry name" value="Viral_Tip_Attach_Protein"/>
</dbReference>
<evidence type="ECO:0000259" key="1">
    <source>
        <dbReference type="Pfam" id="PF24801"/>
    </source>
</evidence>
<accession>X1UIK9</accession>
<dbReference type="PANTHER" id="PTHR36251:SF2">
    <property type="entry name" value="GIFSY-2 PROPHAGE HOST SPECIFICITY PROTEIN J, PHAGE LAMBDA"/>
    <property type="match status" value="1"/>
</dbReference>
<dbReference type="EMBL" id="BARW01015219">
    <property type="protein sequence ID" value="GAI92199.1"/>
    <property type="molecule type" value="Genomic_DNA"/>
</dbReference>
<proteinExistence type="predicted"/>
<comment type="caution">
    <text evidence="2">The sequence shown here is derived from an EMBL/GenBank/DDBJ whole genome shotgun (WGS) entry which is preliminary data.</text>
</comment>
<protein>
    <recommendedName>
        <fullName evidence="1">Tip attachment protein J HDII-ins2 domain-containing protein</fullName>
    </recommendedName>
</protein>
<dbReference type="AlphaFoldDB" id="X1UIK9"/>
<gene>
    <name evidence="2" type="ORF">S12H4_26766</name>
</gene>
<dbReference type="InterPro" id="IPR055385">
    <property type="entry name" value="GpJ_HDII-ins2"/>
</dbReference>
<feature type="non-terminal residue" evidence="2">
    <location>
        <position position="1"/>
    </location>
</feature>
<dbReference type="SUPFAM" id="SSF50956">
    <property type="entry name" value="Thermostable phytase (3-phytase)"/>
    <property type="match status" value="1"/>
</dbReference>
<dbReference type="PANTHER" id="PTHR36251">
    <property type="entry name" value="FELS-1 PROPHAGE HOST SPECIFICITY PROTEIN-RELATED"/>
    <property type="match status" value="1"/>
</dbReference>